<dbReference type="SUPFAM" id="SSF57783">
    <property type="entry name" value="Zinc beta-ribbon"/>
    <property type="match status" value="1"/>
</dbReference>
<dbReference type="Gene3D" id="3.40.1360.10">
    <property type="match status" value="1"/>
</dbReference>
<reference evidence="3 4" key="1">
    <citation type="submission" date="2021-03" db="EMBL/GenBank/DDBJ databases">
        <title>Genomic Encyclopedia of Type Strains, Phase IV (KMG-IV): sequencing the most valuable type-strain genomes for metagenomic binning, comparative biology and taxonomic classification.</title>
        <authorList>
            <person name="Goeker M."/>
        </authorList>
    </citation>
    <scope>NUCLEOTIDE SEQUENCE [LARGE SCALE GENOMIC DNA]</scope>
    <source>
        <strain evidence="3 4">DSM 13372</strain>
    </source>
</reference>
<sequence>MTREDIEQLRQRVCCSAVLETSGFAVDVKESTRRAVKFRRGSEIVIVTHEGRGWFDPLTDSKGDIFSLVAHLDGVGFVEGLERIAALVGFQPSLPTWRKLPPHRTTVTSIADRWAPRESPVPGSGVWRYLRWERSLPAAIIQTAIRQGVLREGPCGSMWAAHTNETGAVTGWEERSANWRGFATGGAKVLFRLGSSPASRLCVTEAAIDAMSLAAMEGMREGTLYLSTGGGWSPATDAALRALAADTEVQLVAATDANSQGDAYAQRLRAVAEEVGCDWLRLRPSADDWNDVLKQQENDKAERGRWTRAACPIGASTVKLRPAKPALDPPMRDRGGPGGVKKD</sequence>
<dbReference type="Pfam" id="PF13155">
    <property type="entry name" value="Toprim_2"/>
    <property type="match status" value="1"/>
</dbReference>
<proteinExistence type="predicted"/>
<protein>
    <recommendedName>
        <fullName evidence="2">DUF3991 domain-containing protein</fullName>
    </recommendedName>
</protein>
<dbReference type="RefSeq" id="WP_028002752.1">
    <property type="nucleotide sequence ID" value="NZ_JAGILA010000003.1"/>
</dbReference>
<evidence type="ECO:0000256" key="1">
    <source>
        <dbReference type="SAM" id="MobiDB-lite"/>
    </source>
</evidence>
<organism evidence="3 4">
    <name type="scientific">Sinorhizobium kostiense</name>
    <dbReference type="NCBI Taxonomy" id="76747"/>
    <lineage>
        <taxon>Bacteria</taxon>
        <taxon>Pseudomonadati</taxon>
        <taxon>Pseudomonadota</taxon>
        <taxon>Alphaproteobacteria</taxon>
        <taxon>Hyphomicrobiales</taxon>
        <taxon>Rhizobiaceae</taxon>
        <taxon>Sinorhizobium/Ensifer group</taxon>
        <taxon>Sinorhizobium</taxon>
    </lineage>
</organism>
<dbReference type="Pfam" id="PF13154">
    <property type="entry name" value="DUF3991"/>
    <property type="match status" value="1"/>
</dbReference>
<dbReference type="EMBL" id="JAGILA010000003">
    <property type="protein sequence ID" value="MBP2236436.1"/>
    <property type="molecule type" value="Genomic_DNA"/>
</dbReference>
<feature type="region of interest" description="Disordered" evidence="1">
    <location>
        <begin position="317"/>
        <end position="343"/>
    </location>
</feature>
<comment type="caution">
    <text evidence="3">The sequence shown here is derived from an EMBL/GenBank/DDBJ whole genome shotgun (WGS) entry which is preliminary data.</text>
</comment>
<feature type="compositionally biased region" description="Basic and acidic residues" evidence="1">
    <location>
        <begin position="330"/>
        <end position="343"/>
    </location>
</feature>
<evidence type="ECO:0000259" key="2">
    <source>
        <dbReference type="Pfam" id="PF13154"/>
    </source>
</evidence>
<gene>
    <name evidence="3" type="ORF">J2Z31_002950</name>
</gene>
<accession>A0ABS4R0K6</accession>
<feature type="domain" description="DUF3991" evidence="2">
    <location>
        <begin position="128"/>
        <end position="195"/>
    </location>
</feature>
<keyword evidence="4" id="KW-1185">Reference proteome</keyword>
<name>A0ABS4R0K6_9HYPH</name>
<dbReference type="Proteomes" id="UP000730739">
    <property type="component" value="Unassembled WGS sequence"/>
</dbReference>
<evidence type="ECO:0000313" key="4">
    <source>
        <dbReference type="Proteomes" id="UP000730739"/>
    </source>
</evidence>
<evidence type="ECO:0000313" key="3">
    <source>
        <dbReference type="EMBL" id="MBP2236436.1"/>
    </source>
</evidence>
<dbReference type="InterPro" id="IPR025054">
    <property type="entry name" value="DUF3991"/>
</dbReference>
<dbReference type="PIRSF" id="PIRSF036054">
    <property type="entry name" value="UCP036054"/>
    <property type="match status" value="1"/>
</dbReference>
<dbReference type="InterPro" id="IPR017041">
    <property type="entry name" value="UCP036054"/>
</dbReference>